<dbReference type="SUPFAM" id="SSF47413">
    <property type="entry name" value="lambda repressor-like DNA-binding domains"/>
    <property type="match status" value="1"/>
</dbReference>
<dbReference type="RefSeq" id="WP_037541680.1">
    <property type="nucleotide sequence ID" value="NZ_CP014107.1"/>
</dbReference>
<evidence type="ECO:0000313" key="4">
    <source>
        <dbReference type="EMBL" id="MCM5673409.1"/>
    </source>
</evidence>
<accession>A0A3S7GVG3</accession>
<dbReference type="Gene3D" id="1.10.260.40">
    <property type="entry name" value="lambda repressor-like DNA-binding domains"/>
    <property type="match status" value="1"/>
</dbReference>
<dbReference type="PANTHER" id="PTHR46558">
    <property type="entry name" value="TRACRIPTIONAL REGULATORY PROTEIN-RELATED-RELATED"/>
    <property type="match status" value="1"/>
</dbReference>
<dbReference type="GO" id="GO:0003677">
    <property type="term" value="F:DNA binding"/>
    <property type="evidence" value="ECO:0007669"/>
    <property type="project" value="UniProtKB-KW"/>
</dbReference>
<dbReference type="CDD" id="cd00093">
    <property type="entry name" value="HTH_XRE"/>
    <property type="match status" value="1"/>
</dbReference>
<dbReference type="AlphaFoldDB" id="A0A3S7GVG3"/>
<keyword evidence="5" id="KW-1185">Reference proteome</keyword>
<reference evidence="3" key="1">
    <citation type="submission" date="2016-02" db="EMBL/GenBank/DDBJ databases">
        <title>Genomic sequence of a clinical Staphylococcus hominis isolate.</title>
        <authorList>
            <person name="McClure J.M."/>
            <person name="Zhang K."/>
        </authorList>
    </citation>
    <scope>NUCLEOTIDE SEQUENCE</scope>
    <source>
        <strain evidence="3">C34847</strain>
    </source>
</reference>
<keyword evidence="1 3" id="KW-0238">DNA-binding</keyword>
<organism evidence="3">
    <name type="scientific">Staphylococcus hominis</name>
    <dbReference type="NCBI Taxonomy" id="1290"/>
    <lineage>
        <taxon>Bacteria</taxon>
        <taxon>Bacillati</taxon>
        <taxon>Bacillota</taxon>
        <taxon>Bacilli</taxon>
        <taxon>Bacillales</taxon>
        <taxon>Staphylococcaceae</taxon>
        <taxon>Staphylococcus</taxon>
    </lineage>
</organism>
<dbReference type="SMART" id="SM00530">
    <property type="entry name" value="HTH_XRE"/>
    <property type="match status" value="1"/>
</dbReference>
<dbReference type="InterPro" id="IPR010982">
    <property type="entry name" value="Lambda_DNA-bd_dom_sf"/>
</dbReference>
<feature type="domain" description="HTH cro/C1-type" evidence="2">
    <location>
        <begin position="7"/>
        <end position="59"/>
    </location>
</feature>
<dbReference type="EMBL" id="CP014567">
    <property type="protein sequence ID" value="AVI06319.1"/>
    <property type="molecule type" value="Genomic_DNA"/>
</dbReference>
<protein>
    <submittedName>
        <fullName evidence="3">DNA-binding protein</fullName>
    </submittedName>
    <submittedName>
        <fullName evidence="4">Helix-turn-helix domain-containing protein</fullName>
    </submittedName>
</protein>
<evidence type="ECO:0000259" key="2">
    <source>
        <dbReference type="PROSITE" id="PS50943"/>
    </source>
</evidence>
<dbReference type="PANTHER" id="PTHR46558:SF15">
    <property type="entry name" value="HELIX-TURN-HELIX DOMAIN PROTEIN"/>
    <property type="match status" value="1"/>
</dbReference>
<evidence type="ECO:0000313" key="3">
    <source>
        <dbReference type="EMBL" id="AVI06319.1"/>
    </source>
</evidence>
<dbReference type="Pfam" id="PF01381">
    <property type="entry name" value="HTH_3"/>
    <property type="match status" value="1"/>
</dbReference>
<reference evidence="4 5" key="2">
    <citation type="submission" date="2022-06" db="EMBL/GenBank/DDBJ databases">
        <title>Staphylococcus hominis ShoR14 genome sequence.</title>
        <authorList>
            <person name="Yeo C.C."/>
            <person name="Chew C.H."/>
            <person name="Che Hamzah A.M."/>
            <person name="Al-Trad E.I."/>
        </authorList>
    </citation>
    <scope>NUCLEOTIDE SEQUENCE [LARGE SCALE GENOMIC DNA]</scope>
    <source>
        <strain evidence="4 5">ShoR14</strain>
    </source>
</reference>
<sequence>MELSNVIKNYRKLNNWSQDELADILNVSRQSVSKWESDKNYPSLDILVVMNDLFGVTLD</sequence>
<name>A0A3S7GVG3_STAHO</name>
<dbReference type="InterPro" id="IPR001387">
    <property type="entry name" value="Cro/C1-type_HTH"/>
</dbReference>
<evidence type="ECO:0000256" key="1">
    <source>
        <dbReference type="ARBA" id="ARBA00023125"/>
    </source>
</evidence>
<evidence type="ECO:0000313" key="5">
    <source>
        <dbReference type="Proteomes" id="UP000665944"/>
    </source>
</evidence>
<dbReference type="EMBL" id="JAGHKT020000035">
    <property type="protein sequence ID" value="MCM5673409.1"/>
    <property type="molecule type" value="Genomic_DNA"/>
</dbReference>
<gene>
    <name evidence="3" type="ORF">AZE34_05970</name>
    <name evidence="4" type="ORF">J7T32_011805</name>
</gene>
<proteinExistence type="predicted"/>
<dbReference type="Proteomes" id="UP000665944">
    <property type="component" value="Unassembled WGS sequence"/>
</dbReference>
<dbReference type="PROSITE" id="PS50943">
    <property type="entry name" value="HTH_CROC1"/>
    <property type="match status" value="1"/>
</dbReference>